<dbReference type="AlphaFoldDB" id="A0A8S4A384"/>
<keyword evidence="2" id="KW-1185">Reference proteome</keyword>
<name>A0A8S4A384_9EUPU</name>
<evidence type="ECO:0000313" key="2">
    <source>
        <dbReference type="Proteomes" id="UP000678393"/>
    </source>
</evidence>
<evidence type="ECO:0000313" key="1">
    <source>
        <dbReference type="EMBL" id="CAG5136333.1"/>
    </source>
</evidence>
<gene>
    <name evidence="1" type="ORF">CUNI_LOCUS21891</name>
</gene>
<accession>A0A8S4A384</accession>
<dbReference type="OrthoDB" id="6144406at2759"/>
<proteinExistence type="predicted"/>
<organism evidence="1 2">
    <name type="scientific">Candidula unifasciata</name>
    <dbReference type="NCBI Taxonomy" id="100452"/>
    <lineage>
        <taxon>Eukaryota</taxon>
        <taxon>Metazoa</taxon>
        <taxon>Spiralia</taxon>
        <taxon>Lophotrochozoa</taxon>
        <taxon>Mollusca</taxon>
        <taxon>Gastropoda</taxon>
        <taxon>Heterobranchia</taxon>
        <taxon>Euthyneura</taxon>
        <taxon>Panpulmonata</taxon>
        <taxon>Eupulmonata</taxon>
        <taxon>Stylommatophora</taxon>
        <taxon>Helicina</taxon>
        <taxon>Helicoidea</taxon>
        <taxon>Geomitridae</taxon>
        <taxon>Candidula</taxon>
    </lineage>
</organism>
<dbReference type="Proteomes" id="UP000678393">
    <property type="component" value="Unassembled WGS sequence"/>
</dbReference>
<reference evidence="1" key="1">
    <citation type="submission" date="2021-04" db="EMBL/GenBank/DDBJ databases">
        <authorList>
            <consortium name="Molecular Ecology Group"/>
        </authorList>
    </citation>
    <scope>NUCLEOTIDE SEQUENCE</scope>
</reference>
<sequence>MAVRHEPMADTSVEQMAAVDPLPILTPLEPIKKSLLPDEDKWPCELPKTRQTIQERFPRKKDWMHDWANSYYMVGDGGAKTKK</sequence>
<protein>
    <submittedName>
        <fullName evidence="1">Uncharacterized protein</fullName>
    </submittedName>
</protein>
<comment type="caution">
    <text evidence="1">The sequence shown here is derived from an EMBL/GenBank/DDBJ whole genome shotgun (WGS) entry which is preliminary data.</text>
</comment>
<dbReference type="EMBL" id="CAJHNH020008521">
    <property type="protein sequence ID" value="CAG5136333.1"/>
    <property type="molecule type" value="Genomic_DNA"/>
</dbReference>